<accession>A0AAJ0I7C8</accession>
<feature type="region of interest" description="Disordered" evidence="1">
    <location>
        <begin position="363"/>
        <end position="386"/>
    </location>
</feature>
<feature type="compositionally biased region" description="Basic and acidic residues" evidence="1">
    <location>
        <begin position="371"/>
        <end position="386"/>
    </location>
</feature>
<dbReference type="Proteomes" id="UP001285908">
    <property type="component" value="Unassembled WGS sequence"/>
</dbReference>
<protein>
    <recommendedName>
        <fullName evidence="4">BTB domain-containing protein</fullName>
    </recommendedName>
</protein>
<proteinExistence type="predicted"/>
<gene>
    <name evidence="2" type="ORF">B0T23DRAFT_441661</name>
</gene>
<reference evidence="2 3" key="1">
    <citation type="journal article" date="2023" name="Mol. Phylogenet. Evol.">
        <title>Genome-scale phylogeny and comparative genomics of the fungal order Sordariales.</title>
        <authorList>
            <person name="Hensen N."/>
            <person name="Bonometti L."/>
            <person name="Westerberg I."/>
            <person name="Brannstrom I.O."/>
            <person name="Guillou S."/>
            <person name="Cros-Aarteil S."/>
            <person name="Calhoun S."/>
            <person name="Haridas S."/>
            <person name="Kuo A."/>
            <person name="Mondo S."/>
            <person name="Pangilinan J."/>
            <person name="Riley R."/>
            <person name="LaButti K."/>
            <person name="Andreopoulos B."/>
            <person name="Lipzen A."/>
            <person name="Chen C."/>
            <person name="Yan M."/>
            <person name="Daum C."/>
            <person name="Ng V."/>
            <person name="Clum A."/>
            <person name="Steindorff A."/>
            <person name="Ohm R.A."/>
            <person name="Martin F."/>
            <person name="Silar P."/>
            <person name="Natvig D.O."/>
            <person name="Lalanne C."/>
            <person name="Gautier V."/>
            <person name="Ament-Velasquez S.L."/>
            <person name="Kruys A."/>
            <person name="Hutchinson M.I."/>
            <person name="Powell A.J."/>
            <person name="Barry K."/>
            <person name="Miller A.N."/>
            <person name="Grigoriev I.V."/>
            <person name="Debuchy R."/>
            <person name="Gladieux P."/>
            <person name="Hiltunen Thoren M."/>
            <person name="Johannesson H."/>
        </authorList>
    </citation>
    <scope>NUCLEOTIDE SEQUENCE [LARGE SCALE GENOMIC DNA]</scope>
    <source>
        <strain evidence="2 3">FGSC 10403</strain>
    </source>
</reference>
<comment type="caution">
    <text evidence="2">The sequence shown here is derived from an EMBL/GenBank/DDBJ whole genome shotgun (WGS) entry which is preliminary data.</text>
</comment>
<dbReference type="CDD" id="cd18186">
    <property type="entry name" value="BTB_POZ_ZBTB_KLHL-like"/>
    <property type="match status" value="1"/>
</dbReference>
<dbReference type="EMBL" id="JAULSX010000004">
    <property type="protein sequence ID" value="KAK3492188.1"/>
    <property type="molecule type" value="Genomic_DNA"/>
</dbReference>
<name>A0AAJ0I7C8_9PEZI</name>
<dbReference type="Gene3D" id="3.30.710.10">
    <property type="entry name" value="Potassium Channel Kv1.1, Chain A"/>
    <property type="match status" value="1"/>
</dbReference>
<sequence length="386" mass="44821">MEDHRESSDMKGDPNREISATGDIILVVGAPDSEDPQLRLRVQSTILREASTVFRTMLSPPWVESQGISAENPKEIQLPEDEPKAMEVVCLALHFRNNLMNPHWLEEQGGQRMLHVAILIDKYDLKAPMKLITDIWFRQSMGCITEESIYRMAAAWTLEEEKFFAQYSWIVMITYPGPYAKLLSDEPFRERLPPQIFFLLAERSSNLRIRFLDSVCREAGFDRGRMACDSTRDCNCEWKKSLQSRFRPIWERLTQHSTSQEPICSILSIIDELIPLAEEQKVLQKSWCNDIEQVHNEKIWNPNFCTRFDWSGSTIFSRLPEWMERETSLCLRCLREDESRGDYIYSRNNLLCEHSKSRQLGSTGSAMNLLGKRDTQDDDRDGRAPA</sequence>
<evidence type="ECO:0008006" key="4">
    <source>
        <dbReference type="Google" id="ProtNLM"/>
    </source>
</evidence>
<dbReference type="AlphaFoldDB" id="A0AAJ0I7C8"/>
<evidence type="ECO:0000256" key="1">
    <source>
        <dbReference type="SAM" id="MobiDB-lite"/>
    </source>
</evidence>
<organism evidence="2 3">
    <name type="scientific">Neurospora hispaniola</name>
    <dbReference type="NCBI Taxonomy" id="588809"/>
    <lineage>
        <taxon>Eukaryota</taxon>
        <taxon>Fungi</taxon>
        <taxon>Dikarya</taxon>
        <taxon>Ascomycota</taxon>
        <taxon>Pezizomycotina</taxon>
        <taxon>Sordariomycetes</taxon>
        <taxon>Sordariomycetidae</taxon>
        <taxon>Sordariales</taxon>
        <taxon>Sordariaceae</taxon>
        <taxon>Neurospora</taxon>
    </lineage>
</organism>
<dbReference type="InterPro" id="IPR011333">
    <property type="entry name" value="SKP1/BTB/POZ_sf"/>
</dbReference>
<dbReference type="RefSeq" id="XP_062692646.1">
    <property type="nucleotide sequence ID" value="XM_062840786.1"/>
</dbReference>
<evidence type="ECO:0000313" key="3">
    <source>
        <dbReference type="Proteomes" id="UP001285908"/>
    </source>
</evidence>
<evidence type="ECO:0000313" key="2">
    <source>
        <dbReference type="EMBL" id="KAK3492188.1"/>
    </source>
</evidence>
<keyword evidence="3" id="KW-1185">Reference proteome</keyword>
<dbReference type="GeneID" id="87878408"/>